<gene>
    <name evidence="1" type="ORF">MARGE09_P1086</name>
</gene>
<name>A0AAN2BJG0_9GAMM</name>
<organism evidence="1 2">
    <name type="scientific">Marinagarivorans cellulosilyticus</name>
    <dbReference type="NCBI Taxonomy" id="2721545"/>
    <lineage>
        <taxon>Bacteria</taxon>
        <taxon>Pseudomonadati</taxon>
        <taxon>Pseudomonadota</taxon>
        <taxon>Gammaproteobacteria</taxon>
        <taxon>Cellvibrionales</taxon>
        <taxon>Cellvibrionaceae</taxon>
        <taxon>Marinagarivorans</taxon>
    </lineage>
</organism>
<dbReference type="EMBL" id="AP023086">
    <property type="protein sequence ID" value="BCD96886.1"/>
    <property type="molecule type" value="Genomic_DNA"/>
</dbReference>
<dbReference type="AlphaFoldDB" id="A0AAN2BJG0"/>
<keyword evidence="2" id="KW-1185">Reference proteome</keyword>
<evidence type="ECO:0000313" key="2">
    <source>
        <dbReference type="Proteomes" id="UP001320119"/>
    </source>
</evidence>
<dbReference type="RefSeq" id="WP_236986368.1">
    <property type="nucleotide sequence ID" value="NZ_AP023086.1"/>
</dbReference>
<evidence type="ECO:0008006" key="3">
    <source>
        <dbReference type="Google" id="ProtNLM"/>
    </source>
</evidence>
<reference evidence="1 2" key="1">
    <citation type="journal article" date="2022" name="IScience">
        <title>An ultrasensitive nanofiber-based assay for enzymatic hydrolysis and deep-sea microbial degradation of cellulose.</title>
        <authorList>
            <person name="Tsudome M."/>
            <person name="Tachioka M."/>
            <person name="Miyazaki M."/>
            <person name="Uchimura K."/>
            <person name="Tsuda M."/>
            <person name="Takaki Y."/>
            <person name="Deguchi S."/>
        </authorList>
    </citation>
    <scope>NUCLEOTIDE SEQUENCE [LARGE SCALE GENOMIC DNA]</scope>
    <source>
        <strain evidence="1 2">GE09</strain>
    </source>
</reference>
<accession>A0AAN2BJG0</accession>
<dbReference type="InterPro" id="IPR008962">
    <property type="entry name" value="PapD-like_sf"/>
</dbReference>
<dbReference type="SUPFAM" id="SSF49354">
    <property type="entry name" value="PapD-like"/>
    <property type="match status" value="1"/>
</dbReference>
<dbReference type="KEGG" id="marq:MARGE09_P1086"/>
<evidence type="ECO:0000313" key="1">
    <source>
        <dbReference type="EMBL" id="BCD96886.1"/>
    </source>
</evidence>
<protein>
    <recommendedName>
        <fullName evidence="3">Pili assembly chaperone N-terminal domain-containing protein</fullName>
    </recommendedName>
</protein>
<proteinExistence type="predicted"/>
<sequence>MNRHFKYFPLFAAIFLLLSSHLSYANLLIKPFRAVLDEDTRTAEITLLNSSTEVKTYNIQWEEKLQTTNGGYTDVSENALSASKFIRHSPRQVTIKPGEYQKIKLRLRMPKDLAPGEYRSHLMMKAIASLPKIDDKNTKGMKVQIIPQLSFSIPIIVRKGPVKSKIEIASLDIKKSKKDQKNISVLLSHDGDYSTYGSLYAYMKVGNQKTQQIGEAHNIAVFRESKQRQANIILQVPDIPKGAVVQVLYKGADEFDGQILGKAAIRH</sequence>
<dbReference type="Proteomes" id="UP001320119">
    <property type="component" value="Chromosome"/>
</dbReference>